<proteinExistence type="predicted"/>
<dbReference type="EMBL" id="JAPEVB010000004">
    <property type="protein sequence ID" value="KAJ4388609.1"/>
    <property type="molecule type" value="Genomic_DNA"/>
</dbReference>
<dbReference type="Proteomes" id="UP001140453">
    <property type="component" value="Unassembled WGS sequence"/>
</dbReference>
<evidence type="ECO:0000313" key="2">
    <source>
        <dbReference type="Proteomes" id="UP001140453"/>
    </source>
</evidence>
<organism evidence="1 2">
    <name type="scientific">Gnomoniopsis smithogilvyi</name>
    <dbReference type="NCBI Taxonomy" id="1191159"/>
    <lineage>
        <taxon>Eukaryota</taxon>
        <taxon>Fungi</taxon>
        <taxon>Dikarya</taxon>
        <taxon>Ascomycota</taxon>
        <taxon>Pezizomycotina</taxon>
        <taxon>Sordariomycetes</taxon>
        <taxon>Sordariomycetidae</taxon>
        <taxon>Diaporthales</taxon>
        <taxon>Gnomoniaceae</taxon>
        <taxon>Gnomoniopsis</taxon>
    </lineage>
</organism>
<reference evidence="1" key="1">
    <citation type="submission" date="2022-10" db="EMBL/GenBank/DDBJ databases">
        <title>Tapping the CABI collections for fungal endophytes: first genome assemblies for Collariella, Neodidymelliopsis, Ascochyta clinopodiicola, Didymella pomorum, Didymosphaeria variabile, Neocosmospora piperis and Neocucurbitaria cava.</title>
        <authorList>
            <person name="Hill R."/>
        </authorList>
    </citation>
    <scope>NUCLEOTIDE SEQUENCE</scope>
    <source>
        <strain evidence="1">IMI 355082</strain>
    </source>
</reference>
<keyword evidence="2" id="KW-1185">Reference proteome</keyword>
<sequence>MYGALRCPVTSGFLGSFGMLGGKEARAGHPPARGLDTLSAHRATLLDGEMTLSIIPRREGGGLKGDVVKMQFFSITALALATAVSANTYTLYCGDSCTTGTAVNTGSDYGGASCTDLDTTQAYCYLVSDETFYKAIVSKETGCIESNDAEQVIKPGECYEGPWESYQVSVNL</sequence>
<evidence type="ECO:0000313" key="1">
    <source>
        <dbReference type="EMBL" id="KAJ4388609.1"/>
    </source>
</evidence>
<protein>
    <submittedName>
        <fullName evidence="1">Uncharacterized protein</fullName>
    </submittedName>
</protein>
<name>A0A9W9CUE0_9PEZI</name>
<dbReference type="AlphaFoldDB" id="A0A9W9CUE0"/>
<dbReference type="OrthoDB" id="5219036at2759"/>
<comment type="caution">
    <text evidence="1">The sequence shown here is derived from an EMBL/GenBank/DDBJ whole genome shotgun (WGS) entry which is preliminary data.</text>
</comment>
<accession>A0A9W9CUE0</accession>
<gene>
    <name evidence="1" type="ORF">N0V93_006068</name>
</gene>